<dbReference type="Pfam" id="PF00293">
    <property type="entry name" value="NUDIX"/>
    <property type="match status" value="1"/>
</dbReference>
<feature type="domain" description="Nudix hydrolase" evidence="5">
    <location>
        <begin position="2"/>
        <end position="131"/>
    </location>
</feature>
<comment type="similarity">
    <text evidence="2 4">Belongs to the Nudix hydrolase family.</text>
</comment>
<evidence type="ECO:0000313" key="7">
    <source>
        <dbReference type="Proteomes" id="UP000198983"/>
    </source>
</evidence>
<dbReference type="PROSITE" id="PS51462">
    <property type="entry name" value="NUDIX"/>
    <property type="match status" value="1"/>
</dbReference>
<dbReference type="EMBL" id="LT629732">
    <property type="protein sequence ID" value="SDS10145.1"/>
    <property type="molecule type" value="Genomic_DNA"/>
</dbReference>
<accession>A0A1H1PGJ9</accession>
<organism evidence="6 7">
    <name type="scientific">Actinopolymorpha singaporensis</name>
    <dbReference type="NCBI Taxonomy" id="117157"/>
    <lineage>
        <taxon>Bacteria</taxon>
        <taxon>Bacillati</taxon>
        <taxon>Actinomycetota</taxon>
        <taxon>Actinomycetes</taxon>
        <taxon>Propionibacteriales</taxon>
        <taxon>Actinopolymorphaceae</taxon>
        <taxon>Actinopolymorpha</taxon>
    </lineage>
</organism>
<evidence type="ECO:0000259" key="5">
    <source>
        <dbReference type="PROSITE" id="PS51462"/>
    </source>
</evidence>
<keyword evidence="7" id="KW-1185">Reference proteome</keyword>
<reference evidence="6 7" key="1">
    <citation type="submission" date="2016-10" db="EMBL/GenBank/DDBJ databases">
        <authorList>
            <person name="de Groot N.N."/>
        </authorList>
    </citation>
    <scope>NUCLEOTIDE SEQUENCE [LARGE SCALE GENOMIC DNA]</scope>
    <source>
        <strain evidence="6 7">DSM 22024</strain>
    </source>
</reference>
<dbReference type="STRING" id="117157.SAMN04489717_1628"/>
<dbReference type="Gene3D" id="3.90.79.10">
    <property type="entry name" value="Nucleoside Triphosphate Pyrophosphohydrolase"/>
    <property type="match status" value="1"/>
</dbReference>
<dbReference type="InterPro" id="IPR000086">
    <property type="entry name" value="NUDIX_hydrolase_dom"/>
</dbReference>
<evidence type="ECO:0000313" key="6">
    <source>
        <dbReference type="EMBL" id="SDS10145.1"/>
    </source>
</evidence>
<protein>
    <submittedName>
        <fullName evidence="6">ADP-ribose pyrophosphatase YjhB, NUDIX family</fullName>
    </submittedName>
</protein>
<gene>
    <name evidence="6" type="ORF">SAMN04489717_1628</name>
</gene>
<evidence type="ECO:0000256" key="2">
    <source>
        <dbReference type="ARBA" id="ARBA00005582"/>
    </source>
</evidence>
<evidence type="ECO:0000256" key="4">
    <source>
        <dbReference type="RuleBase" id="RU003476"/>
    </source>
</evidence>
<dbReference type="PANTHER" id="PTHR43046">
    <property type="entry name" value="GDP-MANNOSE MANNOSYL HYDROLASE"/>
    <property type="match status" value="1"/>
</dbReference>
<dbReference type="InterPro" id="IPR020476">
    <property type="entry name" value="Nudix_hydrolase"/>
</dbReference>
<dbReference type="SUPFAM" id="SSF55811">
    <property type="entry name" value="Nudix"/>
    <property type="match status" value="1"/>
</dbReference>
<dbReference type="GO" id="GO:0016787">
    <property type="term" value="F:hydrolase activity"/>
    <property type="evidence" value="ECO:0007669"/>
    <property type="project" value="UniProtKB-KW"/>
</dbReference>
<evidence type="ECO:0000256" key="3">
    <source>
        <dbReference type="ARBA" id="ARBA00022801"/>
    </source>
</evidence>
<dbReference type="Proteomes" id="UP000198983">
    <property type="component" value="Chromosome I"/>
</dbReference>
<dbReference type="InterPro" id="IPR015797">
    <property type="entry name" value="NUDIX_hydrolase-like_dom_sf"/>
</dbReference>
<evidence type="ECO:0000256" key="1">
    <source>
        <dbReference type="ARBA" id="ARBA00001946"/>
    </source>
</evidence>
<dbReference type="PROSITE" id="PS00893">
    <property type="entry name" value="NUDIX_BOX"/>
    <property type="match status" value="1"/>
</dbReference>
<proteinExistence type="inferred from homology"/>
<sequence length="136" mass="15116">MGLVEVALVILTDRSRRIVMQHRTDDAPTDPSQWTVPGGMIEPGEDPEAAAHRELREETGLRCAELSLERVIERQFHGPASVRYHVFAGTTDAKDEDIVLGEGQAMVFVPMNEIGRKDLSAIAREVLAERLSVVRQ</sequence>
<dbReference type="OrthoDB" id="161692at2"/>
<keyword evidence="3 4" id="KW-0378">Hydrolase</keyword>
<dbReference type="RefSeq" id="WP_092657368.1">
    <property type="nucleotide sequence ID" value="NZ_LT629732.1"/>
</dbReference>
<dbReference type="PRINTS" id="PR00502">
    <property type="entry name" value="NUDIXFAMILY"/>
</dbReference>
<comment type="cofactor">
    <cofactor evidence="1">
        <name>Mg(2+)</name>
        <dbReference type="ChEBI" id="CHEBI:18420"/>
    </cofactor>
</comment>
<dbReference type="InterPro" id="IPR020084">
    <property type="entry name" value="NUDIX_hydrolase_CS"/>
</dbReference>
<dbReference type="AlphaFoldDB" id="A0A1H1PGJ9"/>
<dbReference type="PANTHER" id="PTHR43046:SF14">
    <property type="entry name" value="MUTT_NUDIX FAMILY PROTEIN"/>
    <property type="match status" value="1"/>
</dbReference>
<name>A0A1H1PGJ9_9ACTN</name>